<dbReference type="EMBL" id="BKCN01000002">
    <property type="protein sequence ID" value="GER03024.1"/>
    <property type="molecule type" value="Genomic_DNA"/>
</dbReference>
<gene>
    <name evidence="2" type="ORF">JCM17846_07060</name>
</gene>
<reference evidence="2 3" key="1">
    <citation type="submission" date="2019-09" db="EMBL/GenBank/DDBJ databases">
        <title>NBRP : Genome information of microbial organism related human and environment.</title>
        <authorList>
            <person name="Hattori M."/>
            <person name="Oshima K."/>
            <person name="Inaba H."/>
            <person name="Suda W."/>
            <person name="Sakamoto M."/>
            <person name="Iino T."/>
            <person name="Kitahara M."/>
            <person name="Oshida Y."/>
            <person name="Iida T."/>
            <person name="Kudo T."/>
            <person name="Itoh T."/>
            <person name="Ohkuma M."/>
        </authorList>
    </citation>
    <scope>NUCLEOTIDE SEQUENCE [LARGE SCALE GENOMIC DNA]</scope>
    <source>
        <strain evidence="2 3">Q-1</strain>
    </source>
</reference>
<proteinExistence type="predicted"/>
<name>A0A5A7N5M6_9PROT</name>
<dbReference type="AlphaFoldDB" id="A0A5A7N5M6"/>
<dbReference type="RefSeq" id="WP_150006793.1">
    <property type="nucleotide sequence ID" value="NZ_BKCN01000002.1"/>
</dbReference>
<evidence type="ECO:0000313" key="2">
    <source>
        <dbReference type="EMBL" id="GER03024.1"/>
    </source>
</evidence>
<feature type="region of interest" description="Disordered" evidence="1">
    <location>
        <begin position="1"/>
        <end position="21"/>
    </location>
</feature>
<comment type="caution">
    <text evidence="2">The sequence shown here is derived from an EMBL/GenBank/DDBJ whole genome shotgun (WGS) entry which is preliminary data.</text>
</comment>
<dbReference type="Proteomes" id="UP000324996">
    <property type="component" value="Unassembled WGS sequence"/>
</dbReference>
<protein>
    <submittedName>
        <fullName evidence="2">Uncharacterized protein</fullName>
    </submittedName>
</protein>
<keyword evidence="3" id="KW-1185">Reference proteome</keyword>
<accession>A0A5A7N5M6</accession>
<sequence length="123" mass="13355">MRSVAAEQGASNSSPLSYRPEASSDLLPLSLVKDADGIELAFGWQKGTTAAVFLRSGWLWTIFEDSRRVDLSAVERSVAEGNSGPLRSAEQMDAQALRPYVSIWWVLWAYRCGARAKSGGCAS</sequence>
<evidence type="ECO:0000313" key="3">
    <source>
        <dbReference type="Proteomes" id="UP000324996"/>
    </source>
</evidence>
<organism evidence="2 3">
    <name type="scientific">Iodidimonas nitroreducens</name>
    <dbReference type="NCBI Taxonomy" id="1236968"/>
    <lineage>
        <taxon>Bacteria</taxon>
        <taxon>Pseudomonadati</taxon>
        <taxon>Pseudomonadota</taxon>
        <taxon>Alphaproteobacteria</taxon>
        <taxon>Iodidimonadales</taxon>
        <taxon>Iodidimonadaceae</taxon>
        <taxon>Iodidimonas</taxon>
    </lineage>
</organism>
<evidence type="ECO:0000256" key="1">
    <source>
        <dbReference type="SAM" id="MobiDB-lite"/>
    </source>
</evidence>